<evidence type="ECO:0000313" key="2">
    <source>
        <dbReference type="EMBL" id="VDK74863.1"/>
    </source>
</evidence>
<dbReference type="EMBL" id="UYRX01000126">
    <property type="protein sequence ID" value="VDK74863.1"/>
    <property type="molecule type" value="Genomic_DNA"/>
</dbReference>
<dbReference type="Proteomes" id="UP000277928">
    <property type="component" value="Unassembled WGS sequence"/>
</dbReference>
<feature type="region of interest" description="Disordered" evidence="1">
    <location>
        <begin position="23"/>
        <end position="47"/>
    </location>
</feature>
<feature type="region of interest" description="Disordered" evidence="1">
    <location>
        <begin position="122"/>
        <end position="159"/>
    </location>
</feature>
<sequence>MLVSLLFQGLRQLNVCDGLSQRPHTSPVPLLNSPPIAPSTTETSANSTAVSTLAEQFEMNFNKQSVNNVNSLPISGNKWTPKGGPKPKDLPQLLPTVEFKTTSSGGKYKKIDYEVIDGNNRVSRSETRGSSSSQHNIESKREGNCMDSSSSDAQFTSPVQQEQITIYEYDSQEISRRAGEKPNVLSLHEQKCEKDVLAFPQDSMPHRREWTEEMKTEVWSSTSKGVWQYNTRNFPPATVTPPASTAIRRLWSDTELRSSDVTSYEEKPKMDITSAAPSSTILVKQDPEERMATSTDTKNRGASYSVASTLEKTRELDEEITVRMFFSSAK</sequence>
<keyword evidence="3" id="KW-1185">Reference proteome</keyword>
<reference evidence="2 3" key="1">
    <citation type="submission" date="2018-08" db="EMBL/GenBank/DDBJ databases">
        <authorList>
            <person name="Laetsch R D."/>
            <person name="Stevens L."/>
            <person name="Kumar S."/>
            <person name="Blaxter L. M."/>
        </authorList>
    </citation>
    <scope>NUCLEOTIDE SEQUENCE [LARGE SCALE GENOMIC DNA]</scope>
</reference>
<protein>
    <submittedName>
        <fullName evidence="2">Uncharacterized protein</fullName>
    </submittedName>
</protein>
<gene>
    <name evidence="2" type="ORF">NLS_LOCUS2655</name>
</gene>
<dbReference type="AlphaFoldDB" id="A0A3P6SXT7"/>
<proteinExistence type="predicted"/>
<organism evidence="2 3">
    <name type="scientific">Litomosoides sigmodontis</name>
    <name type="common">Filarial nematode worm</name>
    <dbReference type="NCBI Taxonomy" id="42156"/>
    <lineage>
        <taxon>Eukaryota</taxon>
        <taxon>Metazoa</taxon>
        <taxon>Ecdysozoa</taxon>
        <taxon>Nematoda</taxon>
        <taxon>Chromadorea</taxon>
        <taxon>Rhabditida</taxon>
        <taxon>Spirurina</taxon>
        <taxon>Spiruromorpha</taxon>
        <taxon>Filarioidea</taxon>
        <taxon>Onchocercidae</taxon>
        <taxon>Litomosoides</taxon>
    </lineage>
</organism>
<feature type="compositionally biased region" description="Polar residues" evidence="1">
    <location>
        <begin position="146"/>
        <end position="159"/>
    </location>
</feature>
<name>A0A3P6SXT7_LITSI</name>
<evidence type="ECO:0000256" key="1">
    <source>
        <dbReference type="SAM" id="MobiDB-lite"/>
    </source>
</evidence>
<dbReference type="OMA" id="SETWDTK"/>
<evidence type="ECO:0000313" key="3">
    <source>
        <dbReference type="Proteomes" id="UP000277928"/>
    </source>
</evidence>
<accession>A0A3P6SXT7</accession>
<feature type="region of interest" description="Disordered" evidence="1">
    <location>
        <begin position="285"/>
        <end position="306"/>
    </location>
</feature>
<feature type="compositionally biased region" description="Polar residues" evidence="1">
    <location>
        <begin position="292"/>
        <end position="306"/>
    </location>
</feature>
<dbReference type="OrthoDB" id="5858968at2759"/>
<feature type="compositionally biased region" description="Polar residues" evidence="1">
    <location>
        <begin position="38"/>
        <end position="47"/>
    </location>
</feature>